<protein>
    <recommendedName>
        <fullName evidence="3">Chromo domain-containing protein</fullName>
    </recommendedName>
</protein>
<sequence length="221" mass="25936">MIQTMEEIIRRFCEYGMEYKDYAEYIHNWVTLPPQIQLAYNTRKHSTTRISPSLVEKGWNHLFPVDHLKKNILNIHSTAKHLHDMWKKECDTALRCIAEEKLIGKTAVEVILTKEFSRKHLVFSVSLVRTYHQTGEDKLPLGNKSHTPQDIVESEDFPVLVNKIMKARKIRLNGKEHKQYLVRFNNQTATKDKWLAEDAIPDGDLHLRLLRASRRAENSHE</sequence>
<dbReference type="AlphaFoldDB" id="A0A9Q3I860"/>
<dbReference type="Gene3D" id="3.30.420.10">
    <property type="entry name" value="Ribonuclease H-like superfamily/Ribonuclease H"/>
    <property type="match status" value="1"/>
</dbReference>
<accession>A0A9Q3I860</accession>
<dbReference type="Proteomes" id="UP000765509">
    <property type="component" value="Unassembled WGS sequence"/>
</dbReference>
<dbReference type="OrthoDB" id="3227343at2759"/>
<evidence type="ECO:0000313" key="2">
    <source>
        <dbReference type="Proteomes" id="UP000765509"/>
    </source>
</evidence>
<dbReference type="InterPro" id="IPR036397">
    <property type="entry name" value="RNaseH_sf"/>
</dbReference>
<keyword evidence="2" id="KW-1185">Reference proteome</keyword>
<proteinExistence type="predicted"/>
<evidence type="ECO:0000313" key="1">
    <source>
        <dbReference type="EMBL" id="MBW0529344.1"/>
    </source>
</evidence>
<evidence type="ECO:0008006" key="3">
    <source>
        <dbReference type="Google" id="ProtNLM"/>
    </source>
</evidence>
<comment type="caution">
    <text evidence="1">The sequence shown here is derived from an EMBL/GenBank/DDBJ whole genome shotgun (WGS) entry which is preliminary data.</text>
</comment>
<name>A0A9Q3I860_9BASI</name>
<dbReference type="EMBL" id="AVOT02035065">
    <property type="protein sequence ID" value="MBW0529344.1"/>
    <property type="molecule type" value="Genomic_DNA"/>
</dbReference>
<gene>
    <name evidence="1" type="ORF">O181_069059</name>
</gene>
<dbReference type="GO" id="GO:0003676">
    <property type="term" value="F:nucleic acid binding"/>
    <property type="evidence" value="ECO:0007669"/>
    <property type="project" value="InterPro"/>
</dbReference>
<organism evidence="1 2">
    <name type="scientific">Austropuccinia psidii MF-1</name>
    <dbReference type="NCBI Taxonomy" id="1389203"/>
    <lineage>
        <taxon>Eukaryota</taxon>
        <taxon>Fungi</taxon>
        <taxon>Dikarya</taxon>
        <taxon>Basidiomycota</taxon>
        <taxon>Pucciniomycotina</taxon>
        <taxon>Pucciniomycetes</taxon>
        <taxon>Pucciniales</taxon>
        <taxon>Sphaerophragmiaceae</taxon>
        <taxon>Austropuccinia</taxon>
    </lineage>
</organism>
<reference evidence="1" key="1">
    <citation type="submission" date="2021-03" db="EMBL/GenBank/DDBJ databases">
        <title>Draft genome sequence of rust myrtle Austropuccinia psidii MF-1, a brazilian biotype.</title>
        <authorList>
            <person name="Quecine M.C."/>
            <person name="Pachon D.M.R."/>
            <person name="Bonatelli M.L."/>
            <person name="Correr F.H."/>
            <person name="Franceschini L.M."/>
            <person name="Leite T.F."/>
            <person name="Margarido G.R.A."/>
            <person name="Almeida C.A."/>
            <person name="Ferrarezi J.A."/>
            <person name="Labate C.A."/>
        </authorList>
    </citation>
    <scope>NUCLEOTIDE SEQUENCE</scope>
    <source>
        <strain evidence="1">MF-1</strain>
    </source>
</reference>